<gene>
    <name evidence="2" type="ORF">IscW_ISCW012088</name>
</gene>
<dbReference type="HOGENOM" id="CLU_1311361_0_0_1"/>
<organism>
    <name type="scientific">Ixodes scapularis</name>
    <name type="common">Black-legged tick</name>
    <name type="synonym">Deer tick</name>
    <dbReference type="NCBI Taxonomy" id="6945"/>
    <lineage>
        <taxon>Eukaryota</taxon>
        <taxon>Metazoa</taxon>
        <taxon>Ecdysozoa</taxon>
        <taxon>Arthropoda</taxon>
        <taxon>Chelicerata</taxon>
        <taxon>Arachnida</taxon>
        <taxon>Acari</taxon>
        <taxon>Parasitiformes</taxon>
        <taxon>Ixodida</taxon>
        <taxon>Ixodoidea</taxon>
        <taxon>Ixodidae</taxon>
        <taxon>Ixodinae</taxon>
        <taxon>Ixodes</taxon>
    </lineage>
</organism>
<dbReference type="AlphaFoldDB" id="B7QBT0"/>
<evidence type="ECO:0000313" key="4">
    <source>
        <dbReference type="Proteomes" id="UP000001555"/>
    </source>
</evidence>
<dbReference type="PANTHER" id="PTHR11161:SF0">
    <property type="entry name" value="O-ACYLTRANSFERASE LIKE PROTEIN"/>
    <property type="match status" value="1"/>
</dbReference>
<proteinExistence type="predicted"/>
<name>B7QBT0_IXOSC</name>
<dbReference type="EnsemblMetazoa" id="ISCW012088-RA">
    <property type="protein sequence ID" value="ISCW012088-PA"/>
    <property type="gene ID" value="ISCW012088"/>
</dbReference>
<dbReference type="SMART" id="SM00703">
    <property type="entry name" value="NRF"/>
    <property type="match status" value="1"/>
</dbReference>
<dbReference type="OrthoDB" id="6414878at2759"/>
<dbReference type="EMBL" id="DS903432">
    <property type="protein sequence ID" value="EEC16302.1"/>
    <property type="molecule type" value="Genomic_DNA"/>
</dbReference>
<evidence type="ECO:0000313" key="3">
    <source>
        <dbReference type="EnsemblMetazoa" id="ISCW012088-PA"/>
    </source>
</evidence>
<dbReference type="Proteomes" id="UP000001555">
    <property type="component" value="Unassembled WGS sequence"/>
</dbReference>
<dbReference type="EMBL" id="ABJB010130186">
    <property type="status" value="NOT_ANNOTATED_CDS"/>
    <property type="molecule type" value="Genomic_DNA"/>
</dbReference>
<dbReference type="EMBL" id="ABJB010938701">
    <property type="status" value="NOT_ANNOTATED_CDS"/>
    <property type="molecule type" value="Genomic_DNA"/>
</dbReference>
<dbReference type="VEuPathDB" id="VectorBase:ISCW012088"/>
<dbReference type="InParanoid" id="B7QBT0"/>
<dbReference type="Pfam" id="PF20146">
    <property type="entry name" value="NRF"/>
    <property type="match status" value="1"/>
</dbReference>
<dbReference type="PANTHER" id="PTHR11161">
    <property type="entry name" value="O-ACYLTRANSFERASE"/>
    <property type="match status" value="1"/>
</dbReference>
<evidence type="ECO:0000259" key="1">
    <source>
        <dbReference type="SMART" id="SM00703"/>
    </source>
</evidence>
<dbReference type="PaxDb" id="6945-B7QBT0"/>
<sequence length="210" mass="23332">MTTEDVFVTRWKAIETGLKESIRDFVASSYRDALRLVYDAELSDDCIISLTTMLKGLQELKADVFRMVDASGKIPTGFSDGSLAELGDFDMCLRAAVKNSLGDVQFRGQYCSLTLNFPLPPKPPIIRYGVPVVDTTSFADDSVVKETLNLAWGLYTAKVRFGLCFPDRCQPPELDRLLRAIAEKAHLNSTLLGCVVEENLRLNKSQIIAM</sequence>
<dbReference type="InterPro" id="IPR052728">
    <property type="entry name" value="O2_lipid_transport_reg"/>
</dbReference>
<protein>
    <recommendedName>
        <fullName evidence="1">Nose resistant-to-fluoxetine protein N-terminal domain-containing protein</fullName>
    </recommendedName>
</protein>
<evidence type="ECO:0000313" key="2">
    <source>
        <dbReference type="EMBL" id="EEC16302.1"/>
    </source>
</evidence>
<feature type="domain" description="Nose resistant-to-fluoxetine protein N-terminal" evidence="1">
    <location>
        <begin position="43"/>
        <end position="197"/>
    </location>
</feature>
<accession>B7QBT0</accession>
<dbReference type="VEuPathDB" id="VectorBase:ISCP_001773"/>
<keyword evidence="4" id="KW-1185">Reference proteome</keyword>
<dbReference type="InterPro" id="IPR006621">
    <property type="entry name" value="Nose-resist-to-fluoxetine_N"/>
</dbReference>
<reference evidence="3" key="2">
    <citation type="submission" date="2020-05" db="UniProtKB">
        <authorList>
            <consortium name="EnsemblMetazoa"/>
        </authorList>
    </citation>
    <scope>IDENTIFICATION</scope>
    <source>
        <strain evidence="3">wikel</strain>
    </source>
</reference>
<dbReference type="VEuPathDB" id="VectorBase:ISCI012088"/>
<reference evidence="2 4" key="1">
    <citation type="submission" date="2008-03" db="EMBL/GenBank/DDBJ databases">
        <title>Annotation of Ixodes scapularis.</title>
        <authorList>
            <consortium name="Ixodes scapularis Genome Project Consortium"/>
            <person name="Caler E."/>
            <person name="Hannick L.I."/>
            <person name="Bidwell S."/>
            <person name="Joardar V."/>
            <person name="Thiagarajan M."/>
            <person name="Amedeo P."/>
            <person name="Galinsky K.J."/>
            <person name="Schobel S."/>
            <person name="Inman J."/>
            <person name="Hostetler J."/>
            <person name="Miller J."/>
            <person name="Hammond M."/>
            <person name="Megy K."/>
            <person name="Lawson D."/>
            <person name="Kodira C."/>
            <person name="Sutton G."/>
            <person name="Meyer J."/>
            <person name="Hill C.A."/>
            <person name="Birren B."/>
            <person name="Nene V."/>
            <person name="Collins F."/>
            <person name="Alarcon-Chaidez F."/>
            <person name="Wikel S."/>
            <person name="Strausberg R."/>
        </authorList>
    </citation>
    <scope>NUCLEOTIDE SEQUENCE [LARGE SCALE GENOMIC DNA]</scope>
    <source>
        <strain evidence="4">Wikel</strain>
        <strain evidence="2">Wikel colony</strain>
    </source>
</reference>